<sequence length="559" mass="61229">MQARNSTSCTMTICWSFECFSTHSKRHRLVALTGVCRNLRRAVSIREGVEEETKETAEVTEEMAHNLPEKGSGETSSGEKASSGKGSGGKGSDGKGSVGKGSGGKGSGGKGSGRKGSGRKRRMSGSPQYRETDSQCVGSRDSDMRDVATLRSNQVRVDSLLSARTLFPDADDSLSRRAQQRSPVHNTLLLEEGERLQHTATSPERGNHSLIGTASSFCLEGGMPALRRSEGATASSLSSGERHKLRIDSELLTSPLRPSARSAPHATFPRGQENVTSCRPHLQLGTRFPCSAPFSYVETRDWRSRDVLEGPVAGVLETGGGDYERHASESVSVDVDSKSTAAPREEERSPGAHAVQREEETQQWQSRKVLETGGSEYERHVSEGASVDTDSKSTAAPGEMHTLQREEETQHWPAREVVKGLDARVLLIGTSEEVLHSRSAVATTREGVVKVGQWTFVEARLLGDEEGKEEPVVEARVHGDEKGGEPVVEGGEVMVGIHMRFCTVVRLWPQRERVSVREVSGRSWKLTFLAMRKAKKNPWWKLGFMAMRKAENPWWKAVR</sequence>
<feature type="region of interest" description="Disordered" evidence="1">
    <location>
        <begin position="251"/>
        <end position="275"/>
    </location>
</feature>
<feature type="compositionally biased region" description="Basic and acidic residues" evidence="1">
    <location>
        <begin position="54"/>
        <end position="72"/>
    </location>
</feature>
<protein>
    <submittedName>
        <fullName evidence="2">Uncharacterized protein</fullName>
    </submittedName>
</protein>
<feature type="compositionally biased region" description="Basic residues" evidence="1">
    <location>
        <begin position="112"/>
        <end position="123"/>
    </location>
</feature>
<proteinExistence type="predicted"/>
<dbReference type="EMBL" id="BFEA01000893">
    <property type="protein sequence ID" value="GBG91309.1"/>
    <property type="molecule type" value="Genomic_DNA"/>
</dbReference>
<accession>A0A388MA21</accession>
<keyword evidence="3" id="KW-1185">Reference proteome</keyword>
<evidence type="ECO:0000256" key="1">
    <source>
        <dbReference type="SAM" id="MobiDB-lite"/>
    </source>
</evidence>
<feature type="region of interest" description="Disordered" evidence="1">
    <location>
        <begin position="48"/>
        <end position="145"/>
    </location>
</feature>
<name>A0A388MA21_CHABU</name>
<gene>
    <name evidence="2" type="ORF">CBR_g52195</name>
</gene>
<evidence type="ECO:0000313" key="3">
    <source>
        <dbReference type="Proteomes" id="UP000265515"/>
    </source>
</evidence>
<evidence type="ECO:0000313" key="2">
    <source>
        <dbReference type="EMBL" id="GBG91309.1"/>
    </source>
</evidence>
<feature type="compositionally biased region" description="Gly residues" evidence="1">
    <location>
        <begin position="85"/>
        <end position="111"/>
    </location>
</feature>
<dbReference type="Gramene" id="GBG91309">
    <property type="protein sequence ID" value="GBG91309"/>
    <property type="gene ID" value="CBR_g52195"/>
</dbReference>
<comment type="caution">
    <text evidence="2">The sequence shown here is derived from an EMBL/GenBank/DDBJ whole genome shotgun (WGS) entry which is preliminary data.</text>
</comment>
<feature type="region of interest" description="Disordered" evidence="1">
    <location>
        <begin position="316"/>
        <end position="396"/>
    </location>
</feature>
<organism evidence="2 3">
    <name type="scientific">Chara braunii</name>
    <name type="common">Braun's stonewort</name>
    <dbReference type="NCBI Taxonomy" id="69332"/>
    <lineage>
        <taxon>Eukaryota</taxon>
        <taxon>Viridiplantae</taxon>
        <taxon>Streptophyta</taxon>
        <taxon>Charophyceae</taxon>
        <taxon>Charales</taxon>
        <taxon>Characeae</taxon>
        <taxon>Chara</taxon>
    </lineage>
</organism>
<feature type="compositionally biased region" description="Basic and acidic residues" evidence="1">
    <location>
        <begin position="343"/>
        <end position="360"/>
    </location>
</feature>
<feature type="compositionally biased region" description="Low complexity" evidence="1">
    <location>
        <begin position="73"/>
        <end position="84"/>
    </location>
</feature>
<dbReference type="AlphaFoldDB" id="A0A388MA21"/>
<reference evidence="2 3" key="1">
    <citation type="journal article" date="2018" name="Cell">
        <title>The Chara Genome: Secondary Complexity and Implications for Plant Terrestrialization.</title>
        <authorList>
            <person name="Nishiyama T."/>
            <person name="Sakayama H."/>
            <person name="Vries J.D."/>
            <person name="Buschmann H."/>
            <person name="Saint-Marcoux D."/>
            <person name="Ullrich K.K."/>
            <person name="Haas F.B."/>
            <person name="Vanderstraeten L."/>
            <person name="Becker D."/>
            <person name="Lang D."/>
            <person name="Vosolsobe S."/>
            <person name="Rombauts S."/>
            <person name="Wilhelmsson P.K.I."/>
            <person name="Janitza P."/>
            <person name="Kern R."/>
            <person name="Heyl A."/>
            <person name="Rumpler F."/>
            <person name="Villalobos L.I.A.C."/>
            <person name="Clay J.M."/>
            <person name="Skokan R."/>
            <person name="Toyoda A."/>
            <person name="Suzuki Y."/>
            <person name="Kagoshima H."/>
            <person name="Schijlen E."/>
            <person name="Tajeshwar N."/>
            <person name="Catarino B."/>
            <person name="Hetherington A.J."/>
            <person name="Saltykova A."/>
            <person name="Bonnot C."/>
            <person name="Breuninger H."/>
            <person name="Symeonidi A."/>
            <person name="Radhakrishnan G.V."/>
            <person name="Van Nieuwerburgh F."/>
            <person name="Deforce D."/>
            <person name="Chang C."/>
            <person name="Karol K.G."/>
            <person name="Hedrich R."/>
            <person name="Ulvskov P."/>
            <person name="Glockner G."/>
            <person name="Delwiche C.F."/>
            <person name="Petrasek J."/>
            <person name="Van de Peer Y."/>
            <person name="Friml J."/>
            <person name="Beilby M."/>
            <person name="Dolan L."/>
            <person name="Kohara Y."/>
            <person name="Sugano S."/>
            <person name="Fujiyama A."/>
            <person name="Delaux P.-M."/>
            <person name="Quint M."/>
            <person name="TheiBen G."/>
            <person name="Hagemann M."/>
            <person name="Harholt J."/>
            <person name="Dunand C."/>
            <person name="Zachgo S."/>
            <person name="Langdale J."/>
            <person name="Maumus F."/>
            <person name="Straeten D.V.D."/>
            <person name="Gould S.B."/>
            <person name="Rensing S.A."/>
        </authorList>
    </citation>
    <scope>NUCLEOTIDE SEQUENCE [LARGE SCALE GENOMIC DNA]</scope>
    <source>
        <strain evidence="2 3">S276</strain>
    </source>
</reference>
<dbReference type="Proteomes" id="UP000265515">
    <property type="component" value="Unassembled WGS sequence"/>
</dbReference>